<dbReference type="OrthoDB" id="420264at2759"/>
<dbReference type="InterPro" id="IPR000433">
    <property type="entry name" value="Znf_ZZ"/>
</dbReference>
<keyword evidence="4" id="KW-0863">Zinc-finger</keyword>
<dbReference type="Pfam" id="PF02146">
    <property type="entry name" value="SIR2"/>
    <property type="match status" value="1"/>
</dbReference>
<evidence type="ECO:0000313" key="10">
    <source>
        <dbReference type="EMBL" id="GMI48406.1"/>
    </source>
</evidence>
<keyword evidence="3 7" id="KW-0479">Metal-binding</keyword>
<dbReference type="InterPro" id="IPR043145">
    <property type="entry name" value="Znf_ZZ_sf"/>
</dbReference>
<dbReference type="InterPro" id="IPR029035">
    <property type="entry name" value="DHS-like_NAD/FAD-binding_dom"/>
</dbReference>
<dbReference type="EMBL" id="BRYA01000390">
    <property type="protein sequence ID" value="GMI48406.1"/>
    <property type="molecule type" value="Genomic_DNA"/>
</dbReference>
<dbReference type="GO" id="GO:0070403">
    <property type="term" value="F:NAD+ binding"/>
    <property type="evidence" value="ECO:0007669"/>
    <property type="project" value="InterPro"/>
</dbReference>
<protein>
    <recommendedName>
        <fullName evidence="9">Deacetylase sirtuin-type domain-containing protein</fullName>
    </recommendedName>
</protein>
<keyword evidence="2" id="KW-0808">Transferase</keyword>
<dbReference type="PANTHER" id="PTHR11085:SF9">
    <property type="entry name" value="NAD-DEPENDENT PROTEIN DEACETYLASE SIRTUIN-1"/>
    <property type="match status" value="1"/>
</dbReference>
<evidence type="ECO:0000256" key="8">
    <source>
        <dbReference type="SAM" id="MobiDB-lite"/>
    </source>
</evidence>
<dbReference type="SUPFAM" id="SSF57850">
    <property type="entry name" value="RING/U-box"/>
    <property type="match status" value="1"/>
</dbReference>
<dbReference type="Proteomes" id="UP001165065">
    <property type="component" value="Unassembled WGS sequence"/>
</dbReference>
<dbReference type="InterPro" id="IPR050134">
    <property type="entry name" value="NAD-dep_sirtuin_deacylases"/>
</dbReference>
<accession>A0A9W7GMG5</accession>
<dbReference type="SUPFAM" id="SSF52467">
    <property type="entry name" value="DHS-like NAD/FAD-binding domain"/>
    <property type="match status" value="1"/>
</dbReference>
<organism evidence="10 11">
    <name type="scientific">Triparma columacea</name>
    <dbReference type="NCBI Taxonomy" id="722753"/>
    <lineage>
        <taxon>Eukaryota</taxon>
        <taxon>Sar</taxon>
        <taxon>Stramenopiles</taxon>
        <taxon>Ochrophyta</taxon>
        <taxon>Bolidophyceae</taxon>
        <taxon>Parmales</taxon>
        <taxon>Triparmaceae</taxon>
        <taxon>Triparma</taxon>
    </lineage>
</organism>
<dbReference type="Gene3D" id="3.30.60.90">
    <property type="match status" value="1"/>
</dbReference>
<dbReference type="GO" id="GO:0017136">
    <property type="term" value="F:histone deacetylase activity, NAD-dependent"/>
    <property type="evidence" value="ECO:0007669"/>
    <property type="project" value="TreeGrafter"/>
</dbReference>
<feature type="compositionally biased region" description="Basic and acidic residues" evidence="8">
    <location>
        <begin position="195"/>
        <end position="209"/>
    </location>
</feature>
<feature type="region of interest" description="Disordered" evidence="8">
    <location>
        <begin position="192"/>
        <end position="231"/>
    </location>
</feature>
<evidence type="ECO:0000256" key="6">
    <source>
        <dbReference type="ARBA" id="ARBA00023027"/>
    </source>
</evidence>
<evidence type="ECO:0000256" key="5">
    <source>
        <dbReference type="ARBA" id="ARBA00022833"/>
    </source>
</evidence>
<evidence type="ECO:0000256" key="1">
    <source>
        <dbReference type="ARBA" id="ARBA00001947"/>
    </source>
</evidence>
<feature type="binding site" evidence="7">
    <location>
        <position position="157"/>
    </location>
    <ligand>
        <name>Zn(2+)</name>
        <dbReference type="ChEBI" id="CHEBI:29105"/>
    </ligand>
</feature>
<dbReference type="Gene3D" id="3.40.50.1220">
    <property type="entry name" value="TPP-binding domain"/>
    <property type="match status" value="1"/>
</dbReference>
<keyword evidence="11" id="KW-1185">Reference proteome</keyword>
<evidence type="ECO:0000256" key="7">
    <source>
        <dbReference type="PROSITE-ProRule" id="PRU00236"/>
    </source>
</evidence>
<name>A0A9W7GMG5_9STRA</name>
<keyword evidence="6" id="KW-0520">NAD</keyword>
<reference evidence="11" key="1">
    <citation type="journal article" date="2023" name="Commun. Biol.">
        <title>Genome analysis of Parmales, the sister group of diatoms, reveals the evolutionary specialization of diatoms from phago-mixotrophs to photoautotrophs.</title>
        <authorList>
            <person name="Ban H."/>
            <person name="Sato S."/>
            <person name="Yoshikawa S."/>
            <person name="Yamada K."/>
            <person name="Nakamura Y."/>
            <person name="Ichinomiya M."/>
            <person name="Sato N."/>
            <person name="Blanc-Mathieu R."/>
            <person name="Endo H."/>
            <person name="Kuwata A."/>
            <person name="Ogata H."/>
        </authorList>
    </citation>
    <scope>NUCLEOTIDE SEQUENCE [LARGE SCALE GENOMIC DNA]</scope>
</reference>
<dbReference type="InterPro" id="IPR026591">
    <property type="entry name" value="Sirtuin_cat_small_dom_sf"/>
</dbReference>
<dbReference type="GO" id="GO:0005634">
    <property type="term" value="C:nucleus"/>
    <property type="evidence" value="ECO:0007669"/>
    <property type="project" value="TreeGrafter"/>
</dbReference>
<comment type="caution">
    <text evidence="10">The sequence shown here is derived from an EMBL/GenBank/DDBJ whole genome shotgun (WGS) entry which is preliminary data.</text>
</comment>
<dbReference type="InterPro" id="IPR026590">
    <property type="entry name" value="Ssirtuin_cat_dom"/>
</dbReference>
<evidence type="ECO:0000259" key="9">
    <source>
        <dbReference type="PROSITE" id="PS50305"/>
    </source>
</evidence>
<dbReference type="Gene3D" id="3.30.1600.10">
    <property type="entry name" value="SIR2/SIRT2 'Small Domain"/>
    <property type="match status" value="1"/>
</dbReference>
<feature type="binding site" evidence="7">
    <location>
        <position position="232"/>
    </location>
    <ligand>
        <name>Zn(2+)</name>
        <dbReference type="ChEBI" id="CHEBI:29105"/>
    </ligand>
</feature>
<evidence type="ECO:0000256" key="3">
    <source>
        <dbReference type="ARBA" id="ARBA00022723"/>
    </source>
</evidence>
<dbReference type="AlphaFoldDB" id="A0A9W7GMG5"/>
<feature type="binding site" evidence="7">
    <location>
        <position position="185"/>
    </location>
    <ligand>
        <name>Zn(2+)</name>
        <dbReference type="ChEBI" id="CHEBI:29105"/>
    </ligand>
</feature>
<dbReference type="SMART" id="SM00291">
    <property type="entry name" value="ZnF_ZZ"/>
    <property type="match status" value="1"/>
</dbReference>
<dbReference type="GO" id="GO:0008270">
    <property type="term" value="F:zinc ion binding"/>
    <property type="evidence" value="ECO:0007669"/>
    <property type="project" value="UniProtKB-KW"/>
</dbReference>
<feature type="domain" description="Deacetylase sirtuin-type" evidence="9">
    <location>
        <begin position="15"/>
        <end position="329"/>
    </location>
</feature>
<dbReference type="Pfam" id="PF00569">
    <property type="entry name" value="ZZ"/>
    <property type="match status" value="1"/>
</dbReference>
<dbReference type="PANTHER" id="PTHR11085">
    <property type="entry name" value="NAD-DEPENDENT PROTEIN DEACYLASE SIRTUIN-5, MITOCHONDRIAL-RELATED"/>
    <property type="match status" value="1"/>
</dbReference>
<dbReference type="PROSITE" id="PS50305">
    <property type="entry name" value="SIRTUIN"/>
    <property type="match status" value="1"/>
</dbReference>
<dbReference type="InterPro" id="IPR003000">
    <property type="entry name" value="Sirtuin"/>
</dbReference>
<feature type="active site" description="Proton acceptor" evidence="7">
    <location>
        <position position="146"/>
    </location>
</feature>
<keyword evidence="5 7" id="KW-0862">Zinc</keyword>
<gene>
    <name evidence="10" type="ORF">TrCOL_g8639</name>
</gene>
<evidence type="ECO:0000313" key="11">
    <source>
        <dbReference type="Proteomes" id="UP001165065"/>
    </source>
</evidence>
<proteinExistence type="predicted"/>
<evidence type="ECO:0000256" key="2">
    <source>
        <dbReference type="ARBA" id="ARBA00022679"/>
    </source>
</evidence>
<feature type="compositionally biased region" description="Low complexity" evidence="8">
    <location>
        <begin position="213"/>
        <end position="226"/>
    </location>
</feature>
<evidence type="ECO:0000256" key="4">
    <source>
        <dbReference type="ARBA" id="ARBA00022771"/>
    </source>
</evidence>
<feature type="binding site" evidence="7">
    <location>
        <position position="154"/>
    </location>
    <ligand>
        <name>Zn(2+)</name>
        <dbReference type="ChEBI" id="CHEBI:29105"/>
    </ligand>
</feature>
<dbReference type="CDD" id="cd02249">
    <property type="entry name" value="ZZ"/>
    <property type="match status" value="1"/>
</dbReference>
<sequence>MEDITIAKDIVVDNSFDNSIDIPKDINEYIAGYHNIIVVVGAGLSVSCGIPDFRSPSGLYANLSCSSLGLTCPEDLFDLNFFTEDPSPFYKFSKELYVGDDVRPSKGHEWIRGLEEKGKLLRCYTQNIDGLEVRSGVPPPLVVYAHGSLTTSTCTTCGFKVEYRGDGEDGQAFRDAVGNGVVPLCRKITGGGKRTKLEDGTAKTTDRPRRSSGRTTTSNATPKTTTPVQGRCNGVLKPDVTFFGEKLSPRVGSALKEDREKCDCLVVVGTSLSVAPMSGVMGYMDGAKKVCVNREWVGAGKGWEWDWGFLGDIDDVVGGGGRVERGGGGGGGRGKGEQKVEEGGMEEAKCDYCNEPAGGREGGWRCDVCFDFDLCMKCFQEGGGGKHEKETGGKHGFTNIVG</sequence>
<comment type="cofactor">
    <cofactor evidence="1">
        <name>Zn(2+)</name>
        <dbReference type="ChEBI" id="CHEBI:29105"/>
    </cofactor>
</comment>